<evidence type="ECO:0000313" key="4">
    <source>
        <dbReference type="Proteomes" id="UP001472866"/>
    </source>
</evidence>
<feature type="region of interest" description="Disordered" evidence="1">
    <location>
        <begin position="1"/>
        <end position="76"/>
    </location>
</feature>
<feature type="compositionally biased region" description="Gly residues" evidence="1">
    <location>
        <begin position="184"/>
        <end position="202"/>
    </location>
</feature>
<organism evidence="3 4">
    <name type="scientific">Chloropicon roscoffensis</name>
    <dbReference type="NCBI Taxonomy" id="1461544"/>
    <lineage>
        <taxon>Eukaryota</taxon>
        <taxon>Viridiplantae</taxon>
        <taxon>Chlorophyta</taxon>
        <taxon>Chloropicophyceae</taxon>
        <taxon>Chloropicales</taxon>
        <taxon>Chloropicaceae</taxon>
        <taxon>Chloropicon</taxon>
    </lineage>
</organism>
<keyword evidence="2" id="KW-0812">Transmembrane</keyword>
<accession>A0AAX4P0D3</accession>
<evidence type="ECO:0000313" key="3">
    <source>
        <dbReference type="EMBL" id="WZN59531.1"/>
    </source>
</evidence>
<dbReference type="EMBL" id="CP151502">
    <property type="protein sequence ID" value="WZN59531.1"/>
    <property type="molecule type" value="Genomic_DNA"/>
</dbReference>
<keyword evidence="4" id="KW-1185">Reference proteome</keyword>
<keyword evidence="2" id="KW-1133">Transmembrane helix</keyword>
<feature type="region of interest" description="Disordered" evidence="1">
    <location>
        <begin position="175"/>
        <end position="211"/>
    </location>
</feature>
<gene>
    <name evidence="3" type="ORF">HKI87_02g10570</name>
</gene>
<sequence>MSTAVRATGRGGAAGRREASRFGLAGPPTSRQPAARTLWRGSRRVPRREVGGGSDWVTFRDEEGDQEDRDATEKRTSEWDEDFAFRASTLTQNLVRRTNEATARLSQTIIVQFGLRDVSEEFVALVLRGALVIVGLTFLRLVLGLVLGVVALGFAALLAWRYMYGYTGKGGREGDENDRDWFDEGGGGSGGGRGNGGSGGGDDVVDVRFYD</sequence>
<evidence type="ECO:0000256" key="1">
    <source>
        <dbReference type="SAM" id="MobiDB-lite"/>
    </source>
</evidence>
<dbReference type="Proteomes" id="UP001472866">
    <property type="component" value="Chromosome 02"/>
</dbReference>
<feature type="transmembrane region" description="Helical" evidence="2">
    <location>
        <begin position="145"/>
        <end position="164"/>
    </location>
</feature>
<protein>
    <submittedName>
        <fullName evidence="3">Uncharacterized protein</fullName>
    </submittedName>
</protein>
<evidence type="ECO:0000256" key="2">
    <source>
        <dbReference type="SAM" id="Phobius"/>
    </source>
</evidence>
<reference evidence="3 4" key="1">
    <citation type="submission" date="2024-03" db="EMBL/GenBank/DDBJ databases">
        <title>Complete genome sequence of the green alga Chloropicon roscoffensis RCC1871.</title>
        <authorList>
            <person name="Lemieux C."/>
            <person name="Pombert J.-F."/>
            <person name="Otis C."/>
            <person name="Turmel M."/>
        </authorList>
    </citation>
    <scope>NUCLEOTIDE SEQUENCE [LARGE SCALE GENOMIC DNA]</scope>
    <source>
        <strain evidence="3 4">RCC1871</strain>
    </source>
</reference>
<name>A0AAX4P0D3_9CHLO</name>
<dbReference type="AlphaFoldDB" id="A0AAX4P0D3"/>
<proteinExistence type="predicted"/>
<keyword evidence="2" id="KW-0472">Membrane</keyword>